<protein>
    <submittedName>
        <fullName evidence="1">Uncharacterized protein</fullName>
    </submittedName>
</protein>
<dbReference type="RefSeq" id="WP_184965537.1">
    <property type="nucleotide sequence ID" value="NZ_BAAAWF010000097.1"/>
</dbReference>
<reference evidence="1 2" key="1">
    <citation type="submission" date="2020-08" db="EMBL/GenBank/DDBJ databases">
        <title>Genomic Encyclopedia of Type Strains, Phase III (KMG-III): the genomes of soil and plant-associated and newly described type strains.</title>
        <authorList>
            <person name="Whitman W."/>
        </authorList>
    </citation>
    <scope>NUCLEOTIDE SEQUENCE [LARGE SCALE GENOMIC DNA]</scope>
    <source>
        <strain evidence="1 2">CECT 3313</strain>
    </source>
</reference>
<proteinExistence type="predicted"/>
<dbReference type="AlphaFoldDB" id="A0A7W9PUL1"/>
<organism evidence="1 2">
    <name type="scientific">Streptomyces echinatus</name>
    <dbReference type="NCBI Taxonomy" id="67293"/>
    <lineage>
        <taxon>Bacteria</taxon>
        <taxon>Bacillati</taxon>
        <taxon>Actinomycetota</taxon>
        <taxon>Actinomycetes</taxon>
        <taxon>Kitasatosporales</taxon>
        <taxon>Streptomycetaceae</taxon>
        <taxon>Streptomyces</taxon>
    </lineage>
</organism>
<evidence type="ECO:0000313" key="1">
    <source>
        <dbReference type="EMBL" id="MBB5927718.1"/>
    </source>
</evidence>
<keyword evidence="2" id="KW-1185">Reference proteome</keyword>
<sequence length="109" mass="12168">MSSQEATFVDRVMSGQALLMDIDDYVDEWHDSSDDLGPLHQFLGLTDVEYSLWVERPESIRFIIAARRTGVTPQRAQDLSSVALAARAKDDSEAAGVLDWLIKTGRVEN</sequence>
<gene>
    <name evidence="1" type="ORF">FHS34_003181</name>
</gene>
<evidence type="ECO:0000313" key="2">
    <source>
        <dbReference type="Proteomes" id="UP000585836"/>
    </source>
</evidence>
<dbReference type="Proteomes" id="UP000585836">
    <property type="component" value="Unassembled WGS sequence"/>
</dbReference>
<comment type="caution">
    <text evidence="1">The sequence shown here is derived from an EMBL/GenBank/DDBJ whole genome shotgun (WGS) entry which is preliminary data.</text>
</comment>
<dbReference type="EMBL" id="JACHJK010000005">
    <property type="protein sequence ID" value="MBB5927718.1"/>
    <property type="molecule type" value="Genomic_DNA"/>
</dbReference>
<accession>A0A7W9PUL1</accession>
<name>A0A7W9PUL1_9ACTN</name>